<feature type="signal peptide" evidence="2">
    <location>
        <begin position="1"/>
        <end position="26"/>
    </location>
</feature>
<name>A0ABU8BFR1_9BRAD</name>
<feature type="compositionally biased region" description="Basic and acidic residues" evidence="1">
    <location>
        <begin position="70"/>
        <end position="90"/>
    </location>
</feature>
<evidence type="ECO:0000313" key="4">
    <source>
        <dbReference type="Proteomes" id="UP001364224"/>
    </source>
</evidence>
<keyword evidence="2" id="KW-0732">Signal</keyword>
<comment type="caution">
    <text evidence="3">The sequence shown here is derived from an EMBL/GenBank/DDBJ whole genome shotgun (WGS) entry which is preliminary data.</text>
</comment>
<dbReference type="RefSeq" id="WP_334483512.1">
    <property type="nucleotide sequence ID" value="NZ_JAZHRV010000001.1"/>
</dbReference>
<organism evidence="3 4">
    <name type="scientific">Bradyrhizobium algeriense</name>
    <dbReference type="NCBI Taxonomy" id="634784"/>
    <lineage>
        <taxon>Bacteria</taxon>
        <taxon>Pseudomonadati</taxon>
        <taxon>Pseudomonadota</taxon>
        <taxon>Alphaproteobacteria</taxon>
        <taxon>Hyphomicrobiales</taxon>
        <taxon>Nitrobacteraceae</taxon>
        <taxon>Bradyrhizobium</taxon>
    </lineage>
</organism>
<feature type="region of interest" description="Disordered" evidence="1">
    <location>
        <begin position="48"/>
        <end position="112"/>
    </location>
</feature>
<keyword evidence="4" id="KW-1185">Reference proteome</keyword>
<feature type="chain" id="PRO_5045962749" evidence="2">
    <location>
        <begin position="27"/>
        <end position="202"/>
    </location>
</feature>
<accession>A0ABU8BFR1</accession>
<protein>
    <submittedName>
        <fullName evidence="3">Uncharacterized protein</fullName>
    </submittedName>
</protein>
<dbReference type="PROSITE" id="PS51257">
    <property type="entry name" value="PROKAR_LIPOPROTEIN"/>
    <property type="match status" value="1"/>
</dbReference>
<evidence type="ECO:0000256" key="2">
    <source>
        <dbReference type="SAM" id="SignalP"/>
    </source>
</evidence>
<sequence length="202" mass="20983">MRTLLIGVLAATLVGCSCLLPPQASMDACMDASGSGCPNGMAVSRSIEPAPASSRTNSATTKVKSTIATKTEKPSIADVRDRPQPAEKKAKSSMIEAKVEAPASGRPAETSDPVISKAKTTIAAKLEDPTSAEFGEMKRAIRKNTLGKSVDTICGRVKGKKASGEDTGDRPFLYLVTEDEAYVVDGPANSAAASAYRNICSS</sequence>
<evidence type="ECO:0000313" key="3">
    <source>
        <dbReference type="EMBL" id="MEH2557386.1"/>
    </source>
</evidence>
<proteinExistence type="predicted"/>
<dbReference type="Proteomes" id="UP001364224">
    <property type="component" value="Unassembled WGS sequence"/>
</dbReference>
<dbReference type="EMBL" id="JAZHRV010000001">
    <property type="protein sequence ID" value="MEH2557386.1"/>
    <property type="molecule type" value="Genomic_DNA"/>
</dbReference>
<reference evidence="3 4" key="1">
    <citation type="submission" date="2024-02" db="EMBL/GenBank/DDBJ databases">
        <title>Adaptive strategies in a cosmopolitan and abundant soil bacterium.</title>
        <authorList>
            <person name="Carini P."/>
        </authorList>
    </citation>
    <scope>NUCLEOTIDE SEQUENCE [LARGE SCALE GENOMIC DNA]</scope>
    <source>
        <strain evidence="3 4">AZCC 1608</strain>
    </source>
</reference>
<evidence type="ECO:0000256" key="1">
    <source>
        <dbReference type="SAM" id="MobiDB-lite"/>
    </source>
</evidence>
<feature type="compositionally biased region" description="Polar residues" evidence="1">
    <location>
        <begin position="53"/>
        <end position="69"/>
    </location>
</feature>
<gene>
    <name evidence="3" type="ORF">V1286_004915</name>
</gene>